<proteinExistence type="predicted"/>
<dbReference type="EMBL" id="OU892283">
    <property type="protein sequence ID" value="CAG9771479.1"/>
    <property type="molecule type" value="Genomic_DNA"/>
</dbReference>
<dbReference type="OrthoDB" id="6748622at2759"/>
<dbReference type="Gene3D" id="3.40.395.10">
    <property type="entry name" value="Adenoviral Proteinase, Chain A"/>
    <property type="match status" value="1"/>
</dbReference>
<sequence length="101" mass="11583">MLKKALPIQLPKHRALSNIDLEKYAKLLKLKHFRGVFMKDQLPTMKIHKTESGIINLDNSTGVGTHWTAYKIIGKNIHYFDSFGNLRPPLESVKYFNSNGD</sequence>
<reference evidence="1" key="1">
    <citation type="submission" date="2022-01" db="EMBL/GenBank/DDBJ databases">
        <authorList>
            <person name="King R."/>
        </authorList>
    </citation>
    <scope>NUCLEOTIDE SEQUENCE</scope>
</reference>
<dbReference type="AlphaFoldDB" id="A0A9N9MTZ3"/>
<evidence type="ECO:0000313" key="1">
    <source>
        <dbReference type="EMBL" id="CAG9771479.1"/>
    </source>
</evidence>
<evidence type="ECO:0000313" key="2">
    <source>
        <dbReference type="Proteomes" id="UP001152799"/>
    </source>
</evidence>
<accession>A0A9N9MTZ3</accession>
<name>A0A9N9MTZ3_9CUCU</name>
<protein>
    <submittedName>
        <fullName evidence="1">Uncharacterized protein</fullName>
    </submittedName>
</protein>
<gene>
    <name evidence="1" type="ORF">CEUTPL_LOCUS11911</name>
</gene>
<organism evidence="1 2">
    <name type="scientific">Ceutorhynchus assimilis</name>
    <name type="common">cabbage seed weevil</name>
    <dbReference type="NCBI Taxonomy" id="467358"/>
    <lineage>
        <taxon>Eukaryota</taxon>
        <taxon>Metazoa</taxon>
        <taxon>Ecdysozoa</taxon>
        <taxon>Arthropoda</taxon>
        <taxon>Hexapoda</taxon>
        <taxon>Insecta</taxon>
        <taxon>Pterygota</taxon>
        <taxon>Neoptera</taxon>
        <taxon>Endopterygota</taxon>
        <taxon>Coleoptera</taxon>
        <taxon>Polyphaga</taxon>
        <taxon>Cucujiformia</taxon>
        <taxon>Curculionidae</taxon>
        <taxon>Ceutorhynchinae</taxon>
        <taxon>Ceutorhynchus</taxon>
    </lineage>
</organism>
<keyword evidence="2" id="KW-1185">Reference proteome</keyword>
<dbReference type="Proteomes" id="UP001152799">
    <property type="component" value="Chromosome 7"/>
</dbReference>